<evidence type="ECO:0000313" key="2">
    <source>
        <dbReference type="EMBL" id="TDX00893.1"/>
    </source>
</evidence>
<evidence type="ECO:0000259" key="1">
    <source>
        <dbReference type="Pfam" id="PF00027"/>
    </source>
</evidence>
<name>A0A4V3GLU3_9BACT</name>
<evidence type="ECO:0000313" key="3">
    <source>
        <dbReference type="Proteomes" id="UP000294498"/>
    </source>
</evidence>
<dbReference type="SUPFAM" id="SSF51206">
    <property type="entry name" value="cAMP-binding domain-like"/>
    <property type="match status" value="1"/>
</dbReference>
<comment type="caution">
    <text evidence="2">The sequence shown here is derived from an EMBL/GenBank/DDBJ whole genome shotgun (WGS) entry which is preliminary data.</text>
</comment>
<dbReference type="Pfam" id="PF00027">
    <property type="entry name" value="cNMP_binding"/>
    <property type="match status" value="1"/>
</dbReference>
<dbReference type="InterPro" id="IPR014710">
    <property type="entry name" value="RmlC-like_jellyroll"/>
</dbReference>
<dbReference type="Gene3D" id="2.60.120.10">
    <property type="entry name" value="Jelly Rolls"/>
    <property type="match status" value="1"/>
</dbReference>
<dbReference type="RefSeq" id="WP_133992978.1">
    <property type="nucleotide sequence ID" value="NZ_SODV01000001.1"/>
</dbReference>
<gene>
    <name evidence="2" type="ORF">EDB95_1922</name>
</gene>
<keyword evidence="3" id="KW-1185">Reference proteome</keyword>
<dbReference type="InterPro" id="IPR000595">
    <property type="entry name" value="cNMP-bd_dom"/>
</dbReference>
<protein>
    <submittedName>
        <fullName evidence="2">CRP-like cAMP-binding protein</fullName>
    </submittedName>
</protein>
<feature type="domain" description="Cyclic nucleotide-binding" evidence="1">
    <location>
        <begin position="32"/>
        <end position="119"/>
    </location>
</feature>
<dbReference type="InterPro" id="IPR018490">
    <property type="entry name" value="cNMP-bd_dom_sf"/>
</dbReference>
<dbReference type="OrthoDB" id="9152304at2"/>
<sequence>MHEALFRYIEERSGLRLTEGDQVLIESKFRPKKMRRKQYFLQEGDICKTVAFITKGAARMFSVDDKGHEHIVRFGLENWWLGDQESFSSLTPSRYHIEMLEDSDLLVITVAHAYELMDQVRAVDLMIKAMDRQMGAAAQKRINAALSMTAEERYEDLAKNYPQFLQRFPQNMIASYLGVSPETLSRIRRKN</sequence>
<reference evidence="2 3" key="1">
    <citation type="submission" date="2019-03" db="EMBL/GenBank/DDBJ databases">
        <title>Genomic Encyclopedia of Type Strains, Phase IV (KMG-IV): sequencing the most valuable type-strain genomes for metagenomic binning, comparative biology and taxonomic classification.</title>
        <authorList>
            <person name="Goeker M."/>
        </authorList>
    </citation>
    <scope>NUCLEOTIDE SEQUENCE [LARGE SCALE GENOMIC DNA]</scope>
    <source>
        <strain evidence="2 3">DSM 100059</strain>
    </source>
</reference>
<dbReference type="Proteomes" id="UP000294498">
    <property type="component" value="Unassembled WGS sequence"/>
</dbReference>
<dbReference type="EMBL" id="SODV01000001">
    <property type="protein sequence ID" value="TDX00893.1"/>
    <property type="molecule type" value="Genomic_DNA"/>
</dbReference>
<accession>A0A4V3GLU3</accession>
<organism evidence="2 3">
    <name type="scientific">Dinghuibacter silviterrae</name>
    <dbReference type="NCBI Taxonomy" id="1539049"/>
    <lineage>
        <taxon>Bacteria</taxon>
        <taxon>Pseudomonadati</taxon>
        <taxon>Bacteroidota</taxon>
        <taxon>Chitinophagia</taxon>
        <taxon>Chitinophagales</taxon>
        <taxon>Chitinophagaceae</taxon>
        <taxon>Dinghuibacter</taxon>
    </lineage>
</organism>
<dbReference type="AlphaFoldDB" id="A0A4V3GLU3"/>
<proteinExistence type="predicted"/>